<sequence>MNATASSADAALRAIEPHDRERIRAFLQQRWGSATIQLDGRAIDAAALPGFIARDGEAIAALITLLDESEHCEIVTLDAVRAQAGLGTALVERAAQRARALGLARLLTRTTNDNLDALRFYQRRGFRLHRLVPGAIDLEREADPAIPLLGRHGIPLRDEISLIRELD</sequence>
<dbReference type="SUPFAM" id="SSF55729">
    <property type="entry name" value="Acyl-CoA N-acyltransferases (Nat)"/>
    <property type="match status" value="1"/>
</dbReference>
<dbReference type="PANTHER" id="PTHR43877">
    <property type="entry name" value="AMINOALKYLPHOSPHONATE N-ACETYLTRANSFERASE-RELATED-RELATED"/>
    <property type="match status" value="1"/>
</dbReference>
<dbReference type="KEGG" id="lem:LEN_0944"/>
<dbReference type="PROSITE" id="PS51186">
    <property type="entry name" value="GNAT"/>
    <property type="match status" value="1"/>
</dbReference>
<dbReference type="Pfam" id="PF00583">
    <property type="entry name" value="Acetyltransf_1"/>
    <property type="match status" value="1"/>
</dbReference>
<dbReference type="Gene3D" id="3.40.630.30">
    <property type="match status" value="1"/>
</dbReference>
<accession>A0AAU9APY0</accession>
<dbReference type="InterPro" id="IPR050832">
    <property type="entry name" value="Bact_Acetyltransf"/>
</dbReference>
<dbReference type="EMBL" id="AP014940">
    <property type="protein sequence ID" value="BAV96431.1"/>
    <property type="molecule type" value="Genomic_DNA"/>
</dbReference>
<dbReference type="GO" id="GO:0016747">
    <property type="term" value="F:acyltransferase activity, transferring groups other than amino-acyl groups"/>
    <property type="evidence" value="ECO:0007669"/>
    <property type="project" value="InterPro"/>
</dbReference>
<dbReference type="RefSeq" id="WP_096376845.1">
    <property type="nucleotide sequence ID" value="NZ_AP014940.1"/>
</dbReference>
<dbReference type="AlphaFoldDB" id="A0AAU9APY0"/>
<feature type="domain" description="N-acetyltransferase" evidence="3">
    <location>
        <begin position="10"/>
        <end position="143"/>
    </location>
</feature>
<reference evidence="4 5" key="1">
    <citation type="journal article" date="2017" name="DNA Res.">
        <title>Complete genome sequence and expression profile of the commercial lytic enzyme producer Lysobacter enzymogenes M497-1.</title>
        <authorList>
            <person name="Takami H."/>
            <person name="Toyoda A."/>
            <person name="Uchiyama I."/>
            <person name="Itoh T."/>
            <person name="Takaki Y."/>
            <person name="Arai W."/>
            <person name="Nishi S."/>
            <person name="Kawai M."/>
            <person name="Shinya K."/>
            <person name="Ikeda H."/>
        </authorList>
    </citation>
    <scope>NUCLEOTIDE SEQUENCE [LARGE SCALE GENOMIC DNA]</scope>
    <source>
        <strain evidence="4 5">M497-1</strain>
    </source>
</reference>
<evidence type="ECO:0000313" key="5">
    <source>
        <dbReference type="Proteomes" id="UP000218824"/>
    </source>
</evidence>
<name>A0AAU9APY0_LYSEN</name>
<proteinExistence type="predicted"/>
<gene>
    <name evidence="4" type="ORF">LEN_0944</name>
</gene>
<evidence type="ECO:0000256" key="1">
    <source>
        <dbReference type="ARBA" id="ARBA00022679"/>
    </source>
</evidence>
<dbReference type="InterPro" id="IPR000182">
    <property type="entry name" value="GNAT_dom"/>
</dbReference>
<evidence type="ECO:0000256" key="2">
    <source>
        <dbReference type="ARBA" id="ARBA00023315"/>
    </source>
</evidence>
<dbReference type="Proteomes" id="UP000218824">
    <property type="component" value="Chromosome"/>
</dbReference>
<protein>
    <submittedName>
        <fullName evidence="4">Acetyltransferase, GNAT family</fullName>
    </submittedName>
</protein>
<organism evidence="4 5">
    <name type="scientific">Lysobacter enzymogenes</name>
    <dbReference type="NCBI Taxonomy" id="69"/>
    <lineage>
        <taxon>Bacteria</taxon>
        <taxon>Pseudomonadati</taxon>
        <taxon>Pseudomonadota</taxon>
        <taxon>Gammaproteobacteria</taxon>
        <taxon>Lysobacterales</taxon>
        <taxon>Lysobacteraceae</taxon>
        <taxon>Lysobacter</taxon>
    </lineage>
</organism>
<keyword evidence="1" id="KW-0808">Transferase</keyword>
<evidence type="ECO:0000313" key="4">
    <source>
        <dbReference type="EMBL" id="BAV96431.1"/>
    </source>
</evidence>
<keyword evidence="2" id="KW-0012">Acyltransferase</keyword>
<dbReference type="InterPro" id="IPR016181">
    <property type="entry name" value="Acyl_CoA_acyltransferase"/>
</dbReference>
<evidence type="ECO:0000259" key="3">
    <source>
        <dbReference type="PROSITE" id="PS51186"/>
    </source>
</evidence>
<dbReference type="CDD" id="cd04301">
    <property type="entry name" value="NAT_SF"/>
    <property type="match status" value="1"/>
</dbReference>
<dbReference type="GeneID" id="83062837"/>